<sequence length="229" mass="25415">MQHPFLGSLLHLSDPTLPIGGYSHSNGLETYVQQGLVHDRASAKAFVEQMLTANLHYNDGAFVCLAYNAAASNDLKALLLLDEEVGALKLPKEIRQASQKLGLRLIKIFSRKYNSPLAEEYAAAIATKTAEGHYCLTYGMYAALMDIPLTEALYAFYYNAAIGMITNAVKLVPLGQLEGQDILFDLQPVIAELIEKTIHLDRELVGVCNIGFDIRCMQHEKLYSRLYMS</sequence>
<dbReference type="InterPro" id="IPR038277">
    <property type="entry name" value="UreF_sf"/>
</dbReference>
<comment type="similarity">
    <text evidence="3">Belongs to the UreF family.</text>
</comment>
<dbReference type="Gene3D" id="1.10.4190.10">
    <property type="entry name" value="Urease accessory protein UreF"/>
    <property type="match status" value="1"/>
</dbReference>
<comment type="subcellular location">
    <subcellularLocation>
        <location evidence="3">Cytoplasm</location>
    </subcellularLocation>
</comment>
<evidence type="ECO:0000256" key="1">
    <source>
        <dbReference type="ARBA" id="ARBA00022988"/>
    </source>
</evidence>
<organism evidence="4 5">
    <name type="scientific">Chitinophaga eiseniae</name>
    <dbReference type="NCBI Taxonomy" id="634771"/>
    <lineage>
        <taxon>Bacteria</taxon>
        <taxon>Pseudomonadati</taxon>
        <taxon>Bacteroidota</taxon>
        <taxon>Chitinophagia</taxon>
        <taxon>Chitinophagales</taxon>
        <taxon>Chitinophagaceae</taxon>
        <taxon>Chitinophaga</taxon>
    </lineage>
</organism>
<comment type="function">
    <text evidence="3">Required for maturation of urease via the functional incorporation of the urease nickel metallocenter.</text>
</comment>
<keyword evidence="1 3" id="KW-0996">Nickel insertion</keyword>
<dbReference type="HAMAP" id="MF_01385">
    <property type="entry name" value="UreF"/>
    <property type="match status" value="1"/>
</dbReference>
<dbReference type="EMBL" id="JABAHZ010000006">
    <property type="protein sequence ID" value="NLR81569.1"/>
    <property type="molecule type" value="Genomic_DNA"/>
</dbReference>
<protein>
    <recommendedName>
        <fullName evidence="3">Urease accessory protein UreF</fullName>
    </recommendedName>
</protein>
<proteinExistence type="inferred from homology"/>
<gene>
    <name evidence="3" type="primary">ureF</name>
    <name evidence="4" type="ORF">HGH91_23275</name>
</gene>
<dbReference type="PANTHER" id="PTHR33620:SF1">
    <property type="entry name" value="UREASE ACCESSORY PROTEIN F"/>
    <property type="match status" value="1"/>
</dbReference>
<dbReference type="AlphaFoldDB" id="A0A847SUX9"/>
<keyword evidence="2 3" id="KW-0143">Chaperone</keyword>
<evidence type="ECO:0000313" key="5">
    <source>
        <dbReference type="Proteomes" id="UP000552864"/>
    </source>
</evidence>
<comment type="caution">
    <text evidence="4">The sequence shown here is derived from an EMBL/GenBank/DDBJ whole genome shotgun (WGS) entry which is preliminary data.</text>
</comment>
<comment type="subunit">
    <text evidence="3">UreD, UreF and UreG form a complex that acts as a GTP-hydrolysis-dependent molecular chaperone, activating the urease apoprotein by helping to assemble the nickel containing metallocenter of UreC. The UreE protein probably delivers the nickel.</text>
</comment>
<evidence type="ECO:0000313" key="4">
    <source>
        <dbReference type="EMBL" id="NLR81569.1"/>
    </source>
</evidence>
<evidence type="ECO:0000256" key="2">
    <source>
        <dbReference type="ARBA" id="ARBA00023186"/>
    </source>
</evidence>
<evidence type="ECO:0000256" key="3">
    <source>
        <dbReference type="HAMAP-Rule" id="MF_01385"/>
    </source>
</evidence>
<dbReference type="PANTHER" id="PTHR33620">
    <property type="entry name" value="UREASE ACCESSORY PROTEIN F"/>
    <property type="match status" value="1"/>
</dbReference>
<dbReference type="GO" id="GO:0005737">
    <property type="term" value="C:cytoplasm"/>
    <property type="evidence" value="ECO:0007669"/>
    <property type="project" value="UniProtKB-SubCell"/>
</dbReference>
<name>A0A847SUX9_9BACT</name>
<dbReference type="RefSeq" id="WP_168741195.1">
    <property type="nucleotide sequence ID" value="NZ_JABAHZ010000006.1"/>
</dbReference>
<dbReference type="InterPro" id="IPR002639">
    <property type="entry name" value="UreF"/>
</dbReference>
<dbReference type="GO" id="GO:0016151">
    <property type="term" value="F:nickel cation binding"/>
    <property type="evidence" value="ECO:0007669"/>
    <property type="project" value="UniProtKB-UniRule"/>
</dbReference>
<dbReference type="PIRSF" id="PIRSF009467">
    <property type="entry name" value="Ureas_acces_UreF"/>
    <property type="match status" value="1"/>
</dbReference>
<dbReference type="Proteomes" id="UP000552864">
    <property type="component" value="Unassembled WGS sequence"/>
</dbReference>
<accession>A0A847SUX9</accession>
<reference evidence="4 5" key="1">
    <citation type="submission" date="2020-04" db="EMBL/GenBank/DDBJ databases">
        <authorList>
            <person name="Yin C."/>
        </authorList>
    </citation>
    <scope>NUCLEOTIDE SEQUENCE [LARGE SCALE GENOMIC DNA]</scope>
    <source>
        <strain evidence="4 5">Ak56</strain>
    </source>
</reference>
<dbReference type="Pfam" id="PF01730">
    <property type="entry name" value="UreF"/>
    <property type="match status" value="1"/>
</dbReference>
<keyword evidence="3" id="KW-0963">Cytoplasm</keyword>
<keyword evidence="5" id="KW-1185">Reference proteome</keyword>